<name>A0A1S2Q600_9ACTN</name>
<keyword evidence="1" id="KW-1133">Transmembrane helix</keyword>
<gene>
    <name evidence="2" type="ORF">BIV24_00695</name>
</gene>
<keyword evidence="1" id="KW-0472">Membrane</keyword>
<keyword evidence="3" id="KW-1185">Reference proteome</keyword>
<accession>A0A1S2Q600</accession>
<dbReference type="OrthoDB" id="4261295at2"/>
<dbReference type="Proteomes" id="UP000179935">
    <property type="component" value="Unassembled WGS sequence"/>
</dbReference>
<reference evidence="2 3" key="1">
    <citation type="submission" date="2016-10" db="EMBL/GenBank/DDBJ databases">
        <title>Genome sequence of Streptomyces sp. MUSC 93.</title>
        <authorList>
            <person name="Lee L.-H."/>
            <person name="Ser H.-L."/>
            <person name="Law J.W.-F."/>
        </authorList>
    </citation>
    <scope>NUCLEOTIDE SEQUENCE [LARGE SCALE GENOMIC DNA]</scope>
    <source>
        <strain evidence="2 3">MUSC 93</strain>
    </source>
</reference>
<proteinExistence type="predicted"/>
<dbReference type="RefSeq" id="WP_071364100.1">
    <property type="nucleotide sequence ID" value="NZ_MLYP01000002.1"/>
</dbReference>
<evidence type="ECO:0000313" key="2">
    <source>
        <dbReference type="EMBL" id="OIK01579.1"/>
    </source>
</evidence>
<protein>
    <submittedName>
        <fullName evidence="2">Uncharacterized protein</fullName>
    </submittedName>
</protein>
<evidence type="ECO:0000313" key="3">
    <source>
        <dbReference type="Proteomes" id="UP000179935"/>
    </source>
</evidence>
<keyword evidence="1" id="KW-0812">Transmembrane</keyword>
<comment type="caution">
    <text evidence="2">The sequence shown here is derived from an EMBL/GenBank/DDBJ whole genome shotgun (WGS) entry which is preliminary data.</text>
</comment>
<dbReference type="AlphaFoldDB" id="A0A1S2Q600"/>
<feature type="transmembrane region" description="Helical" evidence="1">
    <location>
        <begin position="12"/>
        <end position="33"/>
    </location>
</feature>
<dbReference type="EMBL" id="MLYP01000002">
    <property type="protein sequence ID" value="OIK01579.1"/>
    <property type="molecule type" value="Genomic_DNA"/>
</dbReference>
<organism evidence="2 3">
    <name type="scientific">Streptomyces colonosanans</name>
    <dbReference type="NCBI Taxonomy" id="1428652"/>
    <lineage>
        <taxon>Bacteria</taxon>
        <taxon>Bacillati</taxon>
        <taxon>Actinomycetota</taxon>
        <taxon>Actinomycetes</taxon>
        <taxon>Kitasatosporales</taxon>
        <taxon>Streptomycetaceae</taxon>
        <taxon>Streptomyces</taxon>
    </lineage>
</organism>
<evidence type="ECO:0000256" key="1">
    <source>
        <dbReference type="SAM" id="Phobius"/>
    </source>
</evidence>
<dbReference type="STRING" id="1428652.BIV24_00695"/>
<sequence>MSRSPLTDPLEMALGWVWALGTAAGFAMVGLLVHAEYPAAQMPLASPPLSADDISLADGAG</sequence>